<protein>
    <submittedName>
        <fullName evidence="1">Uncharacterized protein</fullName>
    </submittedName>
</protein>
<comment type="caution">
    <text evidence="1">The sequence shown here is derived from an EMBL/GenBank/DDBJ whole genome shotgun (WGS) entry which is preliminary data.</text>
</comment>
<name>A0AAU9JAQ7_9CILI</name>
<dbReference type="AlphaFoldDB" id="A0AAU9JAQ7"/>
<proteinExistence type="predicted"/>
<organism evidence="1 2">
    <name type="scientific">Blepharisma stoltei</name>
    <dbReference type="NCBI Taxonomy" id="1481888"/>
    <lineage>
        <taxon>Eukaryota</taxon>
        <taxon>Sar</taxon>
        <taxon>Alveolata</taxon>
        <taxon>Ciliophora</taxon>
        <taxon>Postciliodesmatophora</taxon>
        <taxon>Heterotrichea</taxon>
        <taxon>Heterotrichida</taxon>
        <taxon>Blepharismidae</taxon>
        <taxon>Blepharisma</taxon>
    </lineage>
</organism>
<sequence>MSRFQVKEYRSRLMSRLMRKTHEVEKPCPKVECHKASLSPRYSAKSTKRVKTCTSMEANQGRSKQKLDFGIPILNESCISIKNHQFEVCTSTSPWKDYEDGDMANSFACYAIPKICDLNKSAFKEPIKLDTERKRKTIIIKTKDTKWERLDTKNEEDFMISSTGVSEVKIEMKTHEEISKILTRKTFLRKSKCPLSLMELPSDIGKSERNAYKEEPKKTSQTLSFYRKMAPKSQKAISQHNLNLMLIKRKLSSDSAMSERIVKGKVFDLNDILNVSNGKISRRHL</sequence>
<accession>A0AAU9JAQ7</accession>
<evidence type="ECO:0000313" key="1">
    <source>
        <dbReference type="EMBL" id="CAG9322216.1"/>
    </source>
</evidence>
<reference evidence="1" key="1">
    <citation type="submission" date="2021-09" db="EMBL/GenBank/DDBJ databases">
        <authorList>
            <consortium name="AG Swart"/>
            <person name="Singh M."/>
            <person name="Singh A."/>
            <person name="Seah K."/>
            <person name="Emmerich C."/>
        </authorList>
    </citation>
    <scope>NUCLEOTIDE SEQUENCE</scope>
    <source>
        <strain evidence="1">ATCC30299</strain>
    </source>
</reference>
<dbReference type="Proteomes" id="UP001162131">
    <property type="component" value="Unassembled WGS sequence"/>
</dbReference>
<evidence type="ECO:0000313" key="2">
    <source>
        <dbReference type="Proteomes" id="UP001162131"/>
    </source>
</evidence>
<dbReference type="EMBL" id="CAJZBQ010000030">
    <property type="protein sequence ID" value="CAG9322216.1"/>
    <property type="molecule type" value="Genomic_DNA"/>
</dbReference>
<gene>
    <name evidence="1" type="ORF">BSTOLATCC_MIC30591</name>
</gene>
<keyword evidence="2" id="KW-1185">Reference proteome</keyword>